<organism evidence="1 2">
    <name type="scientific">Frigoriglobus tundricola</name>
    <dbReference type="NCBI Taxonomy" id="2774151"/>
    <lineage>
        <taxon>Bacteria</taxon>
        <taxon>Pseudomonadati</taxon>
        <taxon>Planctomycetota</taxon>
        <taxon>Planctomycetia</taxon>
        <taxon>Gemmatales</taxon>
        <taxon>Gemmataceae</taxon>
        <taxon>Frigoriglobus</taxon>
    </lineage>
</organism>
<reference evidence="2" key="1">
    <citation type="submission" date="2020-05" db="EMBL/GenBank/DDBJ databases">
        <title>Frigoriglobus tundricola gen. nov., sp. nov., a psychrotolerant cellulolytic planctomycete of the family Gemmataceae with two divergent copies of 16S rRNA gene.</title>
        <authorList>
            <person name="Kulichevskaya I.S."/>
            <person name="Ivanova A.A."/>
            <person name="Naumoff D.G."/>
            <person name="Beletsky A.V."/>
            <person name="Rijpstra W.I.C."/>
            <person name="Sinninghe Damste J.S."/>
            <person name="Mardanov A.V."/>
            <person name="Ravin N.V."/>
            <person name="Dedysh S.N."/>
        </authorList>
    </citation>
    <scope>NUCLEOTIDE SEQUENCE [LARGE SCALE GENOMIC DNA]</scope>
    <source>
        <strain evidence="2">PL17</strain>
    </source>
</reference>
<name>A0A6M5YQK7_9BACT</name>
<proteinExistence type="predicted"/>
<dbReference type="EMBL" id="CP053452">
    <property type="protein sequence ID" value="QJW95646.1"/>
    <property type="molecule type" value="Genomic_DNA"/>
</dbReference>
<evidence type="ECO:0000313" key="1">
    <source>
        <dbReference type="EMBL" id="QJW95646.1"/>
    </source>
</evidence>
<gene>
    <name evidence="1" type="ORF">FTUN_3200</name>
</gene>
<dbReference type="Proteomes" id="UP000503447">
    <property type="component" value="Chromosome"/>
</dbReference>
<protein>
    <submittedName>
        <fullName evidence="1">Uncharacterized protein</fullName>
    </submittedName>
</protein>
<keyword evidence="2" id="KW-1185">Reference proteome</keyword>
<dbReference type="AlphaFoldDB" id="A0A6M5YQK7"/>
<dbReference type="KEGG" id="ftj:FTUN_3200"/>
<evidence type="ECO:0000313" key="2">
    <source>
        <dbReference type="Proteomes" id="UP000503447"/>
    </source>
</evidence>
<accession>A0A6M5YQK7</accession>
<sequence>MVGLYVNGTKVGTLADAERLIPELIGQSKTVELRDEPTGRRIGTFTPDVLCPWEPGLTREEIQRRIDEPGGMTLAEFRKGLGKA</sequence>
<dbReference type="RefSeq" id="WP_171471394.1">
    <property type="nucleotide sequence ID" value="NZ_CP053452.2"/>
</dbReference>